<dbReference type="SUPFAM" id="SSF50118">
    <property type="entry name" value="Cell growth inhibitor/plasmid maintenance toxic component"/>
    <property type="match status" value="1"/>
</dbReference>
<dbReference type="Proteomes" id="UP000267223">
    <property type="component" value="Unassembled WGS sequence"/>
</dbReference>
<organism evidence="1 2">
    <name type="scientific">Hanamia caeni</name>
    <dbReference type="NCBI Taxonomy" id="2294116"/>
    <lineage>
        <taxon>Bacteria</taxon>
        <taxon>Pseudomonadati</taxon>
        <taxon>Bacteroidota</taxon>
        <taxon>Chitinophagia</taxon>
        <taxon>Chitinophagales</taxon>
        <taxon>Chitinophagaceae</taxon>
        <taxon>Hanamia</taxon>
    </lineage>
</organism>
<reference evidence="1 2" key="1">
    <citation type="submission" date="2018-11" db="EMBL/GenBank/DDBJ databases">
        <title>Draft genome sequence of Ferruginibacter sp. BO-59.</title>
        <authorList>
            <person name="Im W.T."/>
        </authorList>
    </citation>
    <scope>NUCLEOTIDE SEQUENCE [LARGE SCALE GENOMIC DNA]</scope>
    <source>
        <strain evidence="1 2">BO-59</strain>
    </source>
</reference>
<dbReference type="InterPro" id="IPR003477">
    <property type="entry name" value="PemK-like"/>
</dbReference>
<dbReference type="Pfam" id="PF02452">
    <property type="entry name" value="PemK_toxin"/>
    <property type="match status" value="1"/>
</dbReference>
<proteinExistence type="predicted"/>
<protein>
    <recommendedName>
        <fullName evidence="3">Type II toxin-antitoxin system PemK/MazF family toxin</fullName>
    </recommendedName>
</protein>
<name>A0A3M9N3J0_9BACT</name>
<dbReference type="RefSeq" id="WP_123122752.1">
    <property type="nucleotide sequence ID" value="NZ_RJJR01000034.1"/>
</dbReference>
<keyword evidence="2" id="KW-1185">Reference proteome</keyword>
<comment type="caution">
    <text evidence="1">The sequence shown here is derived from an EMBL/GenBank/DDBJ whole genome shotgun (WGS) entry which is preliminary data.</text>
</comment>
<evidence type="ECO:0000313" key="2">
    <source>
        <dbReference type="Proteomes" id="UP000267223"/>
    </source>
</evidence>
<dbReference type="GO" id="GO:0003677">
    <property type="term" value="F:DNA binding"/>
    <property type="evidence" value="ECO:0007669"/>
    <property type="project" value="InterPro"/>
</dbReference>
<dbReference type="Gene3D" id="2.30.30.110">
    <property type="match status" value="1"/>
</dbReference>
<gene>
    <name evidence="1" type="ORF">EFY79_21120</name>
</gene>
<dbReference type="OrthoDB" id="1451714at2"/>
<accession>A0A3M9N3J0</accession>
<dbReference type="AlphaFoldDB" id="A0A3M9N3J0"/>
<evidence type="ECO:0000313" key="1">
    <source>
        <dbReference type="EMBL" id="RNI31753.1"/>
    </source>
</evidence>
<evidence type="ECO:0008006" key="3">
    <source>
        <dbReference type="Google" id="ProtNLM"/>
    </source>
</evidence>
<sequence length="113" mass="13029">MKVQQKDIIELNYELPNGRFKAHPALVISNSNVLETEDIFYAVMISSNPMNEEFNFELENSMLTKPLSKKSFIKCQLIQSYTADEVVSKISSLNQMTFEKVLKKIFETVFKAI</sequence>
<dbReference type="InterPro" id="IPR011067">
    <property type="entry name" value="Plasmid_toxin/cell-grow_inhib"/>
</dbReference>
<dbReference type="EMBL" id="RJJR01000034">
    <property type="protein sequence ID" value="RNI31753.1"/>
    <property type="molecule type" value="Genomic_DNA"/>
</dbReference>